<dbReference type="GO" id="GO:0005886">
    <property type="term" value="C:plasma membrane"/>
    <property type="evidence" value="ECO:0007669"/>
    <property type="project" value="UniProtKB-SubCell"/>
</dbReference>
<accession>G4QKU0</accession>
<dbReference type="PANTHER" id="PTHR36122">
    <property type="entry name" value="NICOTINAMIDE RIBOSIDE TRANSPORTER PNUC"/>
    <property type="match status" value="1"/>
</dbReference>
<dbReference type="STRING" id="1085623.GNIT_2293"/>
<evidence type="ECO:0000256" key="4">
    <source>
        <dbReference type="ARBA" id="ARBA00017522"/>
    </source>
</evidence>
<dbReference type="OrthoDB" id="9791248at2"/>
<gene>
    <name evidence="11" type="primary">pnuC</name>
    <name evidence="11" type="ordered locus">GNIT_2293</name>
</gene>
<evidence type="ECO:0000256" key="2">
    <source>
        <dbReference type="ARBA" id="ARBA00004651"/>
    </source>
</evidence>
<comment type="subcellular location">
    <subcellularLocation>
        <location evidence="2">Cell membrane</location>
        <topology evidence="2">Multi-pass membrane protein</topology>
    </subcellularLocation>
</comment>
<evidence type="ECO:0000256" key="1">
    <source>
        <dbReference type="ARBA" id="ARBA00002672"/>
    </source>
</evidence>
<keyword evidence="5" id="KW-0813">Transport</keyword>
<feature type="transmembrane region" description="Helical" evidence="10">
    <location>
        <begin position="38"/>
        <end position="56"/>
    </location>
</feature>
<dbReference type="InterPro" id="IPR006419">
    <property type="entry name" value="NMN_transpt_PnuC"/>
</dbReference>
<evidence type="ECO:0000256" key="9">
    <source>
        <dbReference type="ARBA" id="ARBA00023136"/>
    </source>
</evidence>
<evidence type="ECO:0000313" key="11">
    <source>
        <dbReference type="EMBL" id="AEP30393.1"/>
    </source>
</evidence>
<evidence type="ECO:0000256" key="6">
    <source>
        <dbReference type="ARBA" id="ARBA00022475"/>
    </source>
</evidence>
<dbReference type="KEGG" id="gni:GNIT_2293"/>
<feature type="transmembrane region" description="Helical" evidence="10">
    <location>
        <begin position="176"/>
        <end position="192"/>
    </location>
</feature>
<dbReference type="AlphaFoldDB" id="G4QKU0"/>
<keyword evidence="12" id="KW-1185">Reference proteome</keyword>
<keyword evidence="8 10" id="KW-1133">Transmembrane helix</keyword>
<feature type="transmembrane region" description="Helical" evidence="10">
    <location>
        <begin position="101"/>
        <end position="121"/>
    </location>
</feature>
<comment type="similarity">
    <text evidence="3">Belongs to the nicotinamide ribonucleoside (NR) uptake permease (TC 4.B.1) family.</text>
</comment>
<keyword evidence="6" id="KW-1003">Cell membrane</keyword>
<evidence type="ECO:0000313" key="12">
    <source>
        <dbReference type="Proteomes" id="UP000009282"/>
    </source>
</evidence>
<name>G4QKU0_GLANF</name>
<evidence type="ECO:0000256" key="7">
    <source>
        <dbReference type="ARBA" id="ARBA00022692"/>
    </source>
</evidence>
<dbReference type="GO" id="GO:0034257">
    <property type="term" value="F:nicotinamide riboside transmembrane transporter activity"/>
    <property type="evidence" value="ECO:0007669"/>
    <property type="project" value="InterPro"/>
</dbReference>
<dbReference type="RefSeq" id="WP_014109266.1">
    <property type="nucleotide sequence ID" value="NC_016041.1"/>
</dbReference>
<feature type="transmembrane region" description="Helical" evidence="10">
    <location>
        <begin position="12"/>
        <end position="31"/>
    </location>
</feature>
<evidence type="ECO:0000256" key="3">
    <source>
        <dbReference type="ARBA" id="ARBA00006669"/>
    </source>
</evidence>
<keyword evidence="7 10" id="KW-0812">Transmembrane</keyword>
<dbReference type="NCBIfam" id="TIGR01528">
    <property type="entry name" value="NMN_trans_PnuC"/>
    <property type="match status" value="1"/>
</dbReference>
<proteinExistence type="inferred from homology"/>
<dbReference type="eggNOG" id="COG3201">
    <property type="taxonomic scope" value="Bacteria"/>
</dbReference>
<organism evidence="11 12">
    <name type="scientific">Glaciecola nitratireducens (strain JCM 12485 / KCTC 12276 / FR1064)</name>
    <dbReference type="NCBI Taxonomy" id="1085623"/>
    <lineage>
        <taxon>Bacteria</taxon>
        <taxon>Pseudomonadati</taxon>
        <taxon>Pseudomonadota</taxon>
        <taxon>Gammaproteobacteria</taxon>
        <taxon>Alteromonadales</taxon>
        <taxon>Alteromonadaceae</taxon>
        <taxon>Brumicola</taxon>
    </lineage>
</organism>
<dbReference type="Pfam" id="PF04973">
    <property type="entry name" value="NMN_transporter"/>
    <property type="match status" value="1"/>
</dbReference>
<evidence type="ECO:0000256" key="10">
    <source>
        <dbReference type="SAM" id="Phobius"/>
    </source>
</evidence>
<keyword evidence="9 10" id="KW-0472">Membrane</keyword>
<sequence>MTEFFNVAVQQFQQQSLLELLAVVLAILYVILAARQNIWCWPCAFIGTGIYVYLFWEVTLVFQMLLNFYYILMAVVGFLSWKEGKDKSSLPVTRMDLKIHLLLVIFGCATTILLTKIGNQWFTGDWVWLDAATAVFSVIATVMTARKKIDNWIYWLIVNPASAYLMYQSGLYLTCLLMFFYTAMSVYGFLNWRKDLR</sequence>
<dbReference type="PANTHER" id="PTHR36122:SF2">
    <property type="entry name" value="NICOTINAMIDE RIBOSIDE TRANSPORTER PNUC"/>
    <property type="match status" value="1"/>
</dbReference>
<reference evidence="11 12" key="1">
    <citation type="journal article" date="2011" name="J. Bacteriol.">
        <title>Complete genome sequence of seawater bacterium Glaciecola nitratireducens FR1064T.</title>
        <authorList>
            <person name="Bian F."/>
            <person name="Qin Q.L."/>
            <person name="Xie B.B."/>
            <person name="Shu Y.L."/>
            <person name="Zhang X.Y."/>
            <person name="Yu Y."/>
            <person name="Chen B."/>
            <person name="Chen X.L."/>
            <person name="Zhou B.C."/>
            <person name="Zhang Y.Z."/>
        </authorList>
    </citation>
    <scope>NUCLEOTIDE SEQUENCE [LARGE SCALE GENOMIC DNA]</scope>
    <source>
        <strain evidence="12">JCM 12485 / KCTC 12276 / FR1064</strain>
    </source>
</reference>
<protein>
    <recommendedName>
        <fullName evidence="4">Nicotinamide riboside transporter PnuC</fullName>
    </recommendedName>
</protein>
<feature type="transmembrane region" description="Helical" evidence="10">
    <location>
        <begin position="62"/>
        <end position="81"/>
    </location>
</feature>
<dbReference type="EMBL" id="CP003060">
    <property type="protein sequence ID" value="AEP30393.1"/>
    <property type="molecule type" value="Genomic_DNA"/>
</dbReference>
<evidence type="ECO:0000256" key="5">
    <source>
        <dbReference type="ARBA" id="ARBA00022448"/>
    </source>
</evidence>
<dbReference type="Proteomes" id="UP000009282">
    <property type="component" value="Chromosome"/>
</dbReference>
<dbReference type="HOGENOM" id="CLU_076589_2_0_6"/>
<evidence type="ECO:0000256" key="8">
    <source>
        <dbReference type="ARBA" id="ARBA00022989"/>
    </source>
</evidence>
<comment type="function">
    <text evidence="1">Required for nicotinamide riboside transport across the inner membrane.</text>
</comment>